<dbReference type="Proteomes" id="UP000559027">
    <property type="component" value="Unassembled WGS sequence"/>
</dbReference>
<proteinExistence type="predicted"/>
<comment type="caution">
    <text evidence="1">The sequence shown here is derived from an EMBL/GenBank/DDBJ whole genome shotgun (WGS) entry which is preliminary data.</text>
</comment>
<keyword evidence="2" id="KW-1185">Reference proteome</keyword>
<gene>
    <name evidence="1" type="ORF">D9756_005196</name>
</gene>
<accession>A0A8H5LKS0</accession>
<dbReference type="OrthoDB" id="3184970at2759"/>
<evidence type="ECO:0000313" key="1">
    <source>
        <dbReference type="EMBL" id="KAF5360817.1"/>
    </source>
</evidence>
<dbReference type="EMBL" id="JAACJO010000003">
    <property type="protein sequence ID" value="KAF5360817.1"/>
    <property type="molecule type" value="Genomic_DNA"/>
</dbReference>
<name>A0A8H5LKS0_9AGAR</name>
<evidence type="ECO:0000313" key="2">
    <source>
        <dbReference type="Proteomes" id="UP000559027"/>
    </source>
</evidence>
<protein>
    <submittedName>
        <fullName evidence="1">Uncharacterized protein</fullName>
    </submittedName>
</protein>
<reference evidence="1 2" key="1">
    <citation type="journal article" date="2020" name="ISME J.">
        <title>Uncovering the hidden diversity of litter-decomposition mechanisms in mushroom-forming fungi.</title>
        <authorList>
            <person name="Floudas D."/>
            <person name="Bentzer J."/>
            <person name="Ahren D."/>
            <person name="Johansson T."/>
            <person name="Persson P."/>
            <person name="Tunlid A."/>
        </authorList>
    </citation>
    <scope>NUCLEOTIDE SEQUENCE [LARGE SCALE GENOMIC DNA]</scope>
    <source>
        <strain evidence="1 2">CBS 146.42</strain>
    </source>
</reference>
<sequence>MGNQASSAVSPSSSRYQTSTLPESFFTKYADMTPPPYTQNSLDTRSSSNIVFRSSDEQYLSLSRRDVDAHTGALIPWTWSPGGLVADLPEPSTTLRTLFGFIGARNHPTMLNESFESLAEVAKAAEKYQVFSAINKFTPRSFGDRHPKLVLLYAAHNDHPHIFDECAPRVITSENLENFAPLLPEHLRLPWWR</sequence>
<dbReference type="AlphaFoldDB" id="A0A8H5LKS0"/>
<organism evidence="1 2">
    <name type="scientific">Leucocoprinus leucothites</name>
    <dbReference type="NCBI Taxonomy" id="201217"/>
    <lineage>
        <taxon>Eukaryota</taxon>
        <taxon>Fungi</taxon>
        <taxon>Dikarya</taxon>
        <taxon>Basidiomycota</taxon>
        <taxon>Agaricomycotina</taxon>
        <taxon>Agaricomycetes</taxon>
        <taxon>Agaricomycetidae</taxon>
        <taxon>Agaricales</taxon>
        <taxon>Agaricineae</taxon>
        <taxon>Agaricaceae</taxon>
        <taxon>Leucocoprinus</taxon>
    </lineage>
</organism>